<dbReference type="Gene3D" id="3.40.50.12780">
    <property type="entry name" value="N-terminal domain of ligase-like"/>
    <property type="match status" value="1"/>
</dbReference>
<evidence type="ECO:0000259" key="1">
    <source>
        <dbReference type="Pfam" id="PF00501"/>
    </source>
</evidence>
<comment type="caution">
    <text evidence="3">The sequence shown here is derived from an EMBL/GenBank/DDBJ whole genome shotgun (WGS) entry which is preliminary data.</text>
</comment>
<protein>
    <submittedName>
        <fullName evidence="3">AMP-binding protein</fullName>
    </submittedName>
</protein>
<dbReference type="InterPro" id="IPR000873">
    <property type="entry name" value="AMP-dep_synth/lig_dom"/>
</dbReference>
<accession>A0ABU5XKA5</accession>
<dbReference type="Proteomes" id="UP001299596">
    <property type="component" value="Unassembled WGS sequence"/>
</dbReference>
<dbReference type="Pfam" id="PF00501">
    <property type="entry name" value="AMP-binding"/>
    <property type="match status" value="1"/>
</dbReference>
<dbReference type="PANTHER" id="PTHR43201">
    <property type="entry name" value="ACYL-COA SYNTHETASE"/>
    <property type="match status" value="1"/>
</dbReference>
<dbReference type="InterPro" id="IPR025110">
    <property type="entry name" value="AMP-bd_C"/>
</dbReference>
<dbReference type="PANTHER" id="PTHR43201:SF32">
    <property type="entry name" value="2-SUCCINYLBENZOATE--COA LIGASE, CHLOROPLASTIC_PEROXISOMAL"/>
    <property type="match status" value="1"/>
</dbReference>
<name>A0ABU5XKA5_9MYCO</name>
<dbReference type="InterPro" id="IPR042099">
    <property type="entry name" value="ANL_N_sf"/>
</dbReference>
<proteinExistence type="predicted"/>
<dbReference type="EMBL" id="JAYJJR010000011">
    <property type="protein sequence ID" value="MEB3022621.1"/>
    <property type="molecule type" value="Genomic_DNA"/>
</dbReference>
<organism evidence="3 4">
    <name type="scientific">[Mycobacterium] crassicus</name>
    <dbReference type="NCBI Taxonomy" id="2872309"/>
    <lineage>
        <taxon>Bacteria</taxon>
        <taxon>Bacillati</taxon>
        <taxon>Actinomycetota</taxon>
        <taxon>Actinomycetes</taxon>
        <taxon>Mycobacteriales</taxon>
        <taxon>Mycobacteriaceae</taxon>
        <taxon>Mycolicibacter</taxon>
    </lineage>
</organism>
<feature type="domain" description="AMP-binding enzyme C-terminal" evidence="2">
    <location>
        <begin position="452"/>
        <end position="528"/>
    </location>
</feature>
<reference evidence="3 4" key="1">
    <citation type="submission" date="2023-12" db="EMBL/GenBank/DDBJ databases">
        <title>Description of new species of Mycobacterium terrae complex isolated from sewage at the Sao Paulo Zoological Park Foundation in Brazil.</title>
        <authorList>
            <person name="Romagnoli C.L."/>
            <person name="Conceicao E.C."/>
            <person name="Machado E."/>
            <person name="Barreto L.B.P.F."/>
            <person name="Sharma A."/>
            <person name="Silva N.M."/>
            <person name="Marques L.E."/>
            <person name="Juliana M.A."/>
            <person name="Lourenco M.C.S."/>
            <person name="Digiampietri L.A."/>
            <person name="Suffys P.N."/>
            <person name="Viana-Niero C."/>
        </authorList>
    </citation>
    <scope>NUCLEOTIDE SEQUENCE [LARGE SCALE GENOMIC DNA]</scope>
    <source>
        <strain evidence="3 4">MYC098</strain>
    </source>
</reference>
<dbReference type="Pfam" id="PF13193">
    <property type="entry name" value="AMP-binding_C"/>
    <property type="match status" value="1"/>
</dbReference>
<feature type="domain" description="AMP-dependent synthetase/ligase" evidence="1">
    <location>
        <begin position="24"/>
        <end position="402"/>
    </location>
</feature>
<dbReference type="InterPro" id="IPR045851">
    <property type="entry name" value="AMP-bd_C_sf"/>
</dbReference>
<keyword evidence="4" id="KW-1185">Reference proteome</keyword>
<dbReference type="Gene3D" id="3.30.300.30">
    <property type="match status" value="1"/>
</dbReference>
<sequence>MSTVYDPTAYRAFFERDFNYLNGFRRNVARYGDHLALADPVTGHRLTYRRLGERVDRIAAGLLTTGAQRTDVVAYQLHNGPEFAELYLATQAAGLVGSPVNYRLAAGEVAHILDSCRPTVFIYDAELSATLSGALERASHRPAVIVAVGNDEPIHAPGSAVIRYADLLAEQPVRLPDPGRTVWDETTRLYTSGTTGMPKAVPLNSMIEIFSAHDVIMHFPMTPDDVTLNMTPWFHRGGLYSGGPNPTFYVGGQVVPMRNFDPAKTLDIIAEHSVTFLIGAPTNLALLAAAQQDRPRDLSSLRGIVTMGAPLERDAALHYQQVLYPRIFNGYGSTEGFWNTFLRPGDLPDHAGSAGRSCTDDDVRVVRIYDDRPADPDDTVATDGSDVGEVIVRSPKCSVGYLTADDQERQKFRNGWLHVGDLATWDAEQYITIVGRKDDMLVSGGENVHPVQVEEAINEHPQVLDSLVVGVPDPKWGALVVAYIVSGQPTPSAEELDEFCRCHALLSRFKRPRAYRFVDRLPISATGKKLHHQATSTAAEEFAAGRFITPNPLDTRTAR</sequence>
<evidence type="ECO:0000313" key="4">
    <source>
        <dbReference type="Proteomes" id="UP001299596"/>
    </source>
</evidence>
<dbReference type="SUPFAM" id="SSF56801">
    <property type="entry name" value="Acetyl-CoA synthetase-like"/>
    <property type="match status" value="1"/>
</dbReference>
<gene>
    <name evidence="3" type="ORF">K6T79_16370</name>
</gene>
<evidence type="ECO:0000259" key="2">
    <source>
        <dbReference type="Pfam" id="PF13193"/>
    </source>
</evidence>
<evidence type="ECO:0000313" key="3">
    <source>
        <dbReference type="EMBL" id="MEB3022621.1"/>
    </source>
</evidence>
<dbReference type="RefSeq" id="WP_225396784.1">
    <property type="nucleotide sequence ID" value="NZ_JAYJJR010000011.1"/>
</dbReference>